<dbReference type="RefSeq" id="XP_050510760.1">
    <property type="nucleotide sequence ID" value="XM_050654803.1"/>
</dbReference>
<evidence type="ECO:0000256" key="5">
    <source>
        <dbReference type="SAM" id="MobiDB-lite"/>
    </source>
</evidence>
<dbReference type="Gene3D" id="3.40.50.300">
    <property type="entry name" value="P-loop containing nucleotide triphosphate hydrolases"/>
    <property type="match status" value="1"/>
</dbReference>
<evidence type="ECO:0000256" key="1">
    <source>
        <dbReference type="ARBA" id="ARBA00022741"/>
    </source>
</evidence>
<evidence type="ECO:0000313" key="9">
    <source>
        <dbReference type="Proteomes" id="UP001652700"/>
    </source>
</evidence>
<feature type="compositionally biased region" description="Polar residues" evidence="5">
    <location>
        <begin position="23"/>
        <end position="33"/>
    </location>
</feature>
<protein>
    <recommendedName>
        <fullName evidence="10">Transcription termination factor 2</fullName>
    </recommendedName>
</protein>
<keyword evidence="9" id="KW-1185">Reference proteome</keyword>
<dbReference type="Proteomes" id="UP001652700">
    <property type="component" value="Unplaced"/>
</dbReference>
<dbReference type="CDD" id="cd18793">
    <property type="entry name" value="SF2_C_SNF"/>
    <property type="match status" value="1"/>
</dbReference>
<evidence type="ECO:0008006" key="10">
    <source>
        <dbReference type="Google" id="ProtNLM"/>
    </source>
</evidence>
<name>A0ABM5KKN2_DIAVI</name>
<sequence length="1137" mass="129782">MWPQNSFAKMNGISSDSEEESFRGTNKNSLISSDSEEEMFVGTKKNILISSDSEEESFRFRGSKKNNVIDSDSEEESFRRTKKNNVIGSDSEEEISRETEKNNVIIPDSDEEISKEIEKNNLIISDSEEETFRETEENMSLPGIVTKNQTALSSDSEINTCEKDLVNTSRSAKNRTPKNILGKTPTKNNFTSPYLDAVHNEETVKVPTLLEILSISQKISRSPDKTRISQDFKNRQLLCSTFIDVPMFCNTPTNKETGKRLLNRSIDTPRILKQDRKEAVEPSYRTPKFKDACTSREVTQIILSSSDEESVGVIGGSDDELLPKMKPKVTQIILSSSEHDSDDIIEGSDDESVPKTKMKQPTLLEMFKKEPKLEQKIELKTEPKIEVLSSEFFEVSPRQYQEQRNMVRRLRQDLEQAEQLMEALNMEHLPDKGQSLKDRYRTLKRKLKEEGDTLSKMKIPQEDEKDEVQITNIFVPPKTLSWNDIEKGTGKVQPNTFGKQAMSTYNAQKALTVDRLQQLHGSLKTCPKEDDHADPPRGLTVDLMPHQRRALSWLMWRENQKPSGGILADDMGLGKTLTMISLMLKCNELEKPDFDEENEEEGVEAKKYNGGTLIVCPASLLNQWSRELEVRTTRGLASCEIYHGPRREKKAKRLAKYDMVVTTYSIIKNECRKNGAVFQVKWRRIVIDEAHQIRNHKSQTSDACCRLSAKSRWALTGTPVQNKELDMFALLKFLRCTPFDELPVWKRWVGDKSTGGTERLHTVISSLMLRRTKPELIEKGLLNAMPERKWELISVDLTKRERDVYSKILIFSRTLFAQFLHQRAEKNQDARDYQLDTLEGPNGANKEYFLMREKLLRLNKLKDIKQHEILVLLLRLRQICNHPSLITGMLEEGLELAGDEENAHDREGALDLLDQLNKLNINDTEEPGTSEVADGLSEEATSLKQVVHNVLSPSDPVFSKTRSSSKIDAVIKLLNEKVLENDDKAVIVSQWPSFLNLIAYHLKKLNIKYDQLDGSVPVIKRMDMVNKLNNPKDDLRVMLLSLTAGGVGLNLVGANHLILLDLHWNPQLENQAQDRIYRVGQQKPVFVYKFMAEDTIEKRILDLQEKKLGIANAMLTGTVQAAKNKLSIDDLKLLFEM</sequence>
<keyword evidence="2" id="KW-0378">Hydrolase</keyword>
<evidence type="ECO:0000256" key="2">
    <source>
        <dbReference type="ARBA" id="ARBA00022801"/>
    </source>
</evidence>
<evidence type="ECO:0000313" key="8">
    <source>
        <dbReference type="EnsemblMetazoa" id="XP_050510760.1"/>
    </source>
</evidence>
<dbReference type="InterPro" id="IPR027417">
    <property type="entry name" value="P-loop_NTPase"/>
</dbReference>
<evidence type="ECO:0000256" key="4">
    <source>
        <dbReference type="SAM" id="Coils"/>
    </source>
</evidence>
<dbReference type="EnsemblMetazoa" id="XM_050654803.1">
    <property type="protein sequence ID" value="XP_050510760.1"/>
    <property type="gene ID" value="LOC126887350"/>
</dbReference>
<evidence type="ECO:0000259" key="6">
    <source>
        <dbReference type="PROSITE" id="PS51192"/>
    </source>
</evidence>
<dbReference type="PANTHER" id="PTHR45626:SF50">
    <property type="entry name" value="TRANSCRIPTION TERMINATION FACTOR 2"/>
    <property type="match status" value="1"/>
</dbReference>
<reference evidence="8" key="1">
    <citation type="submission" date="2025-05" db="UniProtKB">
        <authorList>
            <consortium name="EnsemblMetazoa"/>
        </authorList>
    </citation>
    <scope>IDENTIFICATION</scope>
</reference>
<keyword evidence="3" id="KW-0067">ATP-binding</keyword>
<dbReference type="InterPro" id="IPR050628">
    <property type="entry name" value="SNF2_RAD54_helicase_TF"/>
</dbReference>
<dbReference type="InterPro" id="IPR000330">
    <property type="entry name" value="SNF2_N"/>
</dbReference>
<dbReference type="PANTHER" id="PTHR45626">
    <property type="entry name" value="TRANSCRIPTION TERMINATION FACTOR 2-RELATED"/>
    <property type="match status" value="1"/>
</dbReference>
<dbReference type="InterPro" id="IPR014001">
    <property type="entry name" value="Helicase_ATP-bd"/>
</dbReference>
<evidence type="ECO:0000256" key="3">
    <source>
        <dbReference type="ARBA" id="ARBA00022840"/>
    </source>
</evidence>
<dbReference type="PROSITE" id="PS51194">
    <property type="entry name" value="HELICASE_CTER"/>
    <property type="match status" value="1"/>
</dbReference>
<feature type="domain" description="Helicase C-terminal" evidence="7">
    <location>
        <begin position="966"/>
        <end position="1127"/>
    </location>
</feature>
<keyword evidence="4" id="KW-0175">Coiled coil</keyword>
<dbReference type="InterPro" id="IPR049730">
    <property type="entry name" value="SNF2/RAD54-like_C"/>
</dbReference>
<dbReference type="GeneID" id="126887350"/>
<proteinExistence type="predicted"/>
<dbReference type="PROSITE" id="PS51192">
    <property type="entry name" value="HELICASE_ATP_BIND_1"/>
    <property type="match status" value="1"/>
</dbReference>
<keyword evidence="1" id="KW-0547">Nucleotide-binding</keyword>
<evidence type="ECO:0000259" key="7">
    <source>
        <dbReference type="PROSITE" id="PS51194"/>
    </source>
</evidence>
<dbReference type="SUPFAM" id="SSF52540">
    <property type="entry name" value="P-loop containing nucleoside triphosphate hydrolases"/>
    <property type="match status" value="2"/>
</dbReference>
<dbReference type="Gene3D" id="3.40.50.10810">
    <property type="entry name" value="Tandem AAA-ATPase domain"/>
    <property type="match status" value="1"/>
</dbReference>
<dbReference type="InterPro" id="IPR038718">
    <property type="entry name" value="SNF2-like_sf"/>
</dbReference>
<dbReference type="InterPro" id="IPR001650">
    <property type="entry name" value="Helicase_C-like"/>
</dbReference>
<dbReference type="Pfam" id="PF00271">
    <property type="entry name" value="Helicase_C"/>
    <property type="match status" value="1"/>
</dbReference>
<dbReference type="SMART" id="SM00487">
    <property type="entry name" value="DEXDc"/>
    <property type="match status" value="1"/>
</dbReference>
<accession>A0ABM5KKN2</accession>
<feature type="region of interest" description="Disordered" evidence="5">
    <location>
        <begin position="1"/>
        <end position="37"/>
    </location>
</feature>
<feature type="compositionally biased region" description="Polar residues" evidence="5">
    <location>
        <begin position="1"/>
        <end position="15"/>
    </location>
</feature>
<dbReference type="Pfam" id="PF00176">
    <property type="entry name" value="SNF2-rel_dom"/>
    <property type="match status" value="1"/>
</dbReference>
<feature type="coiled-coil region" evidence="4">
    <location>
        <begin position="400"/>
        <end position="427"/>
    </location>
</feature>
<organism evidence="8 9">
    <name type="scientific">Diabrotica virgifera virgifera</name>
    <name type="common">western corn rootworm</name>
    <dbReference type="NCBI Taxonomy" id="50390"/>
    <lineage>
        <taxon>Eukaryota</taxon>
        <taxon>Metazoa</taxon>
        <taxon>Ecdysozoa</taxon>
        <taxon>Arthropoda</taxon>
        <taxon>Hexapoda</taxon>
        <taxon>Insecta</taxon>
        <taxon>Pterygota</taxon>
        <taxon>Neoptera</taxon>
        <taxon>Endopterygota</taxon>
        <taxon>Coleoptera</taxon>
        <taxon>Polyphaga</taxon>
        <taxon>Cucujiformia</taxon>
        <taxon>Chrysomeloidea</taxon>
        <taxon>Chrysomelidae</taxon>
        <taxon>Galerucinae</taxon>
        <taxon>Diabroticina</taxon>
        <taxon>Diabroticites</taxon>
        <taxon>Diabrotica</taxon>
    </lineage>
</organism>
<feature type="domain" description="Helicase ATP-binding" evidence="6">
    <location>
        <begin position="556"/>
        <end position="737"/>
    </location>
</feature>
<dbReference type="SMART" id="SM00490">
    <property type="entry name" value="HELICc"/>
    <property type="match status" value="1"/>
</dbReference>